<dbReference type="InterPro" id="IPR037522">
    <property type="entry name" value="HD_GYP_dom"/>
</dbReference>
<dbReference type="RefSeq" id="WP_106891296.1">
    <property type="nucleotide sequence ID" value="NZ_CP027860.1"/>
</dbReference>
<reference evidence="2 3" key="1">
    <citation type="submission" date="2018-03" db="EMBL/GenBank/DDBJ databases">
        <title>Ahniella affigens gen. nov., sp. nov., a gammaproteobacterium isolated from sandy soil near a stream.</title>
        <authorList>
            <person name="Ko Y."/>
            <person name="Kim J.-H."/>
        </authorList>
    </citation>
    <scope>NUCLEOTIDE SEQUENCE [LARGE SCALE GENOMIC DNA]</scope>
    <source>
        <strain evidence="2 3">D13</strain>
    </source>
</reference>
<dbReference type="InterPro" id="IPR003607">
    <property type="entry name" value="HD/PDEase_dom"/>
</dbReference>
<dbReference type="AlphaFoldDB" id="A0A2P1PRC0"/>
<dbReference type="OrthoDB" id="9802066at2"/>
<gene>
    <name evidence="2" type="ORF">C7S18_09270</name>
</gene>
<organism evidence="2 3">
    <name type="scientific">Ahniella affigens</name>
    <dbReference type="NCBI Taxonomy" id="2021234"/>
    <lineage>
        <taxon>Bacteria</taxon>
        <taxon>Pseudomonadati</taxon>
        <taxon>Pseudomonadota</taxon>
        <taxon>Gammaproteobacteria</taxon>
        <taxon>Lysobacterales</taxon>
        <taxon>Rhodanobacteraceae</taxon>
        <taxon>Ahniella</taxon>
    </lineage>
</organism>
<dbReference type="Pfam" id="PF13487">
    <property type="entry name" value="HD_5"/>
    <property type="match status" value="1"/>
</dbReference>
<dbReference type="PANTHER" id="PTHR43155:SF2">
    <property type="entry name" value="CYCLIC DI-GMP PHOSPHODIESTERASE PA4108"/>
    <property type="match status" value="1"/>
</dbReference>
<dbReference type="InterPro" id="IPR021812">
    <property type="entry name" value="DUF3391"/>
</dbReference>
<evidence type="ECO:0000259" key="1">
    <source>
        <dbReference type="PROSITE" id="PS51832"/>
    </source>
</evidence>
<evidence type="ECO:0000313" key="3">
    <source>
        <dbReference type="Proteomes" id="UP000241074"/>
    </source>
</evidence>
<evidence type="ECO:0000313" key="2">
    <source>
        <dbReference type="EMBL" id="AVP97372.1"/>
    </source>
</evidence>
<protein>
    <submittedName>
        <fullName evidence="2">HD-GYP domain-containing protein</fullName>
    </submittedName>
</protein>
<dbReference type="Pfam" id="PF11871">
    <property type="entry name" value="DUF3391"/>
    <property type="match status" value="1"/>
</dbReference>
<feature type="domain" description="HD-GYP" evidence="1">
    <location>
        <begin position="131"/>
        <end position="327"/>
    </location>
</feature>
<dbReference type="PANTHER" id="PTHR43155">
    <property type="entry name" value="CYCLIC DI-GMP PHOSPHODIESTERASE PA4108-RELATED"/>
    <property type="match status" value="1"/>
</dbReference>
<dbReference type="CDD" id="cd00077">
    <property type="entry name" value="HDc"/>
    <property type="match status" value="1"/>
</dbReference>
<accession>A0A2P1PRC0</accession>
<sequence>MQLEERKVHVDYLRPGMFVHRLDRDWLGLPFPLEGFLLDTSGELDVLRRHCDHVFVDVYRSRLPLHHFDVNGQTDGRRRHVNQVALAEELPRVQKQFARTAEITARILGDLRSGRKLSLVEVQDAIVPVVQSVLRHADAYLWVSMLKRRDEYEFSHAMNNSLLASVLGRHLGLGEGELVALATGGMLLDVGKTAIPTALLRKVGLLSEGEMMILRHHVEQGIALMSQSSIREPQIEAMVRTHHERFDGSGYPNGLVRNQIPLYGRIAGIIDTFDALTSDRPFRQAISPQQALQQIYRAGDRLFQKDLVEQFMQCLSVYPTGSLIELTTGEVAVVMAQNPARRLKPWIMVLTDASKRARSRFLEVDLLNQSPTDVPRDIVRSLERGAHGVFPERLGLV</sequence>
<reference evidence="2 3" key="2">
    <citation type="submission" date="2018-03" db="EMBL/GenBank/DDBJ databases">
        <authorList>
            <person name="Keele B.F."/>
        </authorList>
    </citation>
    <scope>NUCLEOTIDE SEQUENCE [LARGE SCALE GENOMIC DNA]</scope>
    <source>
        <strain evidence="2 3">D13</strain>
    </source>
</reference>
<dbReference type="KEGG" id="xba:C7S18_09270"/>
<proteinExistence type="predicted"/>
<dbReference type="PROSITE" id="PS51832">
    <property type="entry name" value="HD_GYP"/>
    <property type="match status" value="1"/>
</dbReference>
<dbReference type="EMBL" id="CP027860">
    <property type="protein sequence ID" value="AVP97372.1"/>
    <property type="molecule type" value="Genomic_DNA"/>
</dbReference>
<dbReference type="SUPFAM" id="SSF109604">
    <property type="entry name" value="HD-domain/PDEase-like"/>
    <property type="match status" value="1"/>
</dbReference>
<name>A0A2P1PRC0_9GAMM</name>
<dbReference type="Proteomes" id="UP000241074">
    <property type="component" value="Chromosome"/>
</dbReference>
<dbReference type="GO" id="GO:0008081">
    <property type="term" value="F:phosphoric diester hydrolase activity"/>
    <property type="evidence" value="ECO:0007669"/>
    <property type="project" value="UniProtKB-ARBA"/>
</dbReference>
<dbReference type="Gene3D" id="1.10.3210.10">
    <property type="entry name" value="Hypothetical protein af1432"/>
    <property type="match status" value="1"/>
</dbReference>
<keyword evidence="3" id="KW-1185">Reference proteome</keyword>